<evidence type="ECO:0000313" key="7">
    <source>
        <dbReference type="EMBL" id="VTT81905.1"/>
    </source>
</evidence>
<evidence type="ECO:0008006" key="9">
    <source>
        <dbReference type="Google" id="ProtNLM"/>
    </source>
</evidence>
<feature type="domain" description="NmrA-like" evidence="6">
    <location>
        <begin position="454"/>
        <end position="760"/>
    </location>
</feature>
<dbReference type="Pfam" id="PF05368">
    <property type="entry name" value="NmrA"/>
    <property type="match status" value="1"/>
</dbReference>
<dbReference type="InterPro" id="IPR001077">
    <property type="entry name" value="COMT_C"/>
</dbReference>
<dbReference type="Pfam" id="PF00891">
    <property type="entry name" value="Methyltransf_2"/>
    <property type="match status" value="1"/>
</dbReference>
<keyword evidence="1" id="KW-0489">Methyltransferase</keyword>
<dbReference type="InterPro" id="IPR036291">
    <property type="entry name" value="NAD(P)-bd_dom_sf"/>
</dbReference>
<keyword evidence="3" id="KW-0949">S-adenosyl-L-methionine</keyword>
<dbReference type="Gene3D" id="3.40.50.720">
    <property type="entry name" value="NAD(P)-binding Rossmann-like Domain"/>
    <property type="match status" value="1"/>
</dbReference>
<reference evidence="7" key="1">
    <citation type="submission" date="2019-05" db="EMBL/GenBank/DDBJ databases">
        <authorList>
            <person name="Piombo E."/>
        </authorList>
    </citation>
    <scope>NUCLEOTIDE SEQUENCE</scope>
    <source>
        <strain evidence="7">C2S</strain>
    </source>
</reference>
<evidence type="ECO:0000256" key="2">
    <source>
        <dbReference type="ARBA" id="ARBA00022679"/>
    </source>
</evidence>
<proteinExistence type="predicted"/>
<dbReference type="Gene3D" id="3.40.50.150">
    <property type="entry name" value="Vaccinia Virus protein VP39"/>
    <property type="match status" value="1"/>
</dbReference>
<comment type="caution">
    <text evidence="7">The sequence shown here is derived from an EMBL/GenBank/DDBJ whole genome shotgun (WGS) entry which is preliminary data.</text>
</comment>
<dbReference type="Proteomes" id="UP000760494">
    <property type="component" value="Unassembled WGS sequence"/>
</dbReference>
<evidence type="ECO:0000259" key="5">
    <source>
        <dbReference type="Pfam" id="PF00891"/>
    </source>
</evidence>
<feature type="domain" description="O-methyltransferase C-terminal" evidence="5">
    <location>
        <begin position="219"/>
        <end position="426"/>
    </location>
</feature>
<dbReference type="GO" id="GO:0008171">
    <property type="term" value="F:O-methyltransferase activity"/>
    <property type="evidence" value="ECO:0007669"/>
    <property type="project" value="InterPro"/>
</dbReference>
<dbReference type="PROSITE" id="PS51683">
    <property type="entry name" value="SAM_OMT_II"/>
    <property type="match status" value="1"/>
</dbReference>
<name>A0A9Q9S099_FUSFU</name>
<dbReference type="InterPro" id="IPR016461">
    <property type="entry name" value="COMT-like"/>
</dbReference>
<dbReference type="PANTHER" id="PTHR43712:SF19">
    <property type="entry name" value="DUAL O-METHYLTRANSFERASE_FAD-DEPENDENT MONOOXYGENASE ELCB"/>
    <property type="match status" value="1"/>
</dbReference>
<accession>A0A9Q9S099</accession>
<sequence>MVSNGISNGTNGTNGTTTNGTNGVNGHAALSPLEVLVQDLNKNTTTLNGYLRANKLPEPSFERDAPIINLSPDAPEEAQVAKEKVLDSALQIFQLVSGPGEYLQNVITGYHYMEILRWMSHFKIFELVPLEGKISYTELASKAGVAELRLKTLARMGMTNHLFAEPEPGFIAHSATSAALVTNNRFSDQRVWMTSIIAPVIASMVTAHERWPDSTAPNKAAFNAAFNTDLRMYEYIAKQPDVYKLFGRVMDAIATSPKSDLKHLVSGFDWAGLGKANVVDIGGNIGHSCVKLAEAFPDLNFIIQDIPHVVEEGAKVIKENNEASIANRIQFQEYDFFQKQPVVGADIYLLRQIFHNWDFENSVKILKNTVESMGQNSHVLIMDFVVPEPGTVSSVNERVLRSRDVGMMQLFNSLERDLEGWKAILEAVDSRLKINAVNTPYGSFMRTSSDLEFLVFGATGEVGSAVALEAHALGAHVSIALRDTTKHNEWISPSQEHAADLQRISADLTDPDSLKRAVHDTGAQAAFIYAVRSKDTLRGAITALRDAGIQYLVFLSTSQVRTAGTTKGDIRSIKPDHFIPWQHAQVEIALEELEVPHAAVRAGFFASNPLRIYLDRSSEPKQVNLLAPEVPHDPIDPKDIGRAAAAVLVNPRLYASGYQGEPKKDVVYLSGPALLSQTEQWEIINRELVAAGKPEVKVNHITVEQYLENLAKLHVPDVVAKSLAKSMVETRALYAPEDYEKSRGNVELLTGRKATAFDEFVKREIPRYFD</sequence>
<organism evidence="7 8">
    <name type="scientific">Fusarium fujikuroi</name>
    <name type="common">Bakanae and foot rot disease fungus</name>
    <name type="synonym">Gibberella fujikuroi</name>
    <dbReference type="NCBI Taxonomy" id="5127"/>
    <lineage>
        <taxon>Eukaryota</taxon>
        <taxon>Fungi</taxon>
        <taxon>Dikarya</taxon>
        <taxon>Ascomycota</taxon>
        <taxon>Pezizomycotina</taxon>
        <taxon>Sordariomycetes</taxon>
        <taxon>Hypocreomycetidae</taxon>
        <taxon>Hypocreales</taxon>
        <taxon>Nectriaceae</taxon>
        <taxon>Fusarium</taxon>
        <taxon>Fusarium fujikuroi species complex</taxon>
    </lineage>
</organism>
<evidence type="ECO:0000256" key="4">
    <source>
        <dbReference type="SAM" id="MobiDB-lite"/>
    </source>
</evidence>
<gene>
    <name evidence="7" type="ORF">C2S_12244</name>
</gene>
<evidence type="ECO:0000256" key="1">
    <source>
        <dbReference type="ARBA" id="ARBA00022603"/>
    </source>
</evidence>
<dbReference type="InterPro" id="IPR029063">
    <property type="entry name" value="SAM-dependent_MTases_sf"/>
</dbReference>
<dbReference type="SUPFAM" id="SSF53335">
    <property type="entry name" value="S-adenosyl-L-methionine-dependent methyltransferases"/>
    <property type="match status" value="1"/>
</dbReference>
<dbReference type="GO" id="GO:0032259">
    <property type="term" value="P:methylation"/>
    <property type="evidence" value="ECO:0007669"/>
    <property type="project" value="UniProtKB-KW"/>
</dbReference>
<feature type="compositionally biased region" description="Low complexity" evidence="4">
    <location>
        <begin position="8"/>
        <end position="25"/>
    </location>
</feature>
<dbReference type="SUPFAM" id="SSF46785">
    <property type="entry name" value="Winged helix' DNA-binding domain"/>
    <property type="match status" value="1"/>
</dbReference>
<evidence type="ECO:0000259" key="6">
    <source>
        <dbReference type="Pfam" id="PF05368"/>
    </source>
</evidence>
<evidence type="ECO:0000256" key="3">
    <source>
        <dbReference type="ARBA" id="ARBA00022691"/>
    </source>
</evidence>
<dbReference type="SUPFAM" id="SSF51735">
    <property type="entry name" value="NAD(P)-binding Rossmann-fold domains"/>
    <property type="match status" value="1"/>
</dbReference>
<dbReference type="EMBL" id="CABFJX010000410">
    <property type="protein sequence ID" value="VTT81905.1"/>
    <property type="molecule type" value="Genomic_DNA"/>
</dbReference>
<evidence type="ECO:0000313" key="8">
    <source>
        <dbReference type="Proteomes" id="UP000760494"/>
    </source>
</evidence>
<dbReference type="AlphaFoldDB" id="A0A9Q9S099"/>
<dbReference type="InterPro" id="IPR036390">
    <property type="entry name" value="WH_DNA-bd_sf"/>
</dbReference>
<dbReference type="PANTHER" id="PTHR43712">
    <property type="entry name" value="PUTATIVE (AFU_ORTHOLOGUE AFUA_4G14580)-RELATED"/>
    <property type="match status" value="1"/>
</dbReference>
<feature type="region of interest" description="Disordered" evidence="4">
    <location>
        <begin position="1"/>
        <end position="25"/>
    </location>
</feature>
<dbReference type="Gene3D" id="1.10.10.10">
    <property type="entry name" value="Winged helix-like DNA-binding domain superfamily/Winged helix DNA-binding domain"/>
    <property type="match status" value="1"/>
</dbReference>
<keyword evidence="2" id="KW-0808">Transferase</keyword>
<dbReference type="InterPro" id="IPR008030">
    <property type="entry name" value="NmrA-like"/>
</dbReference>
<protein>
    <recommendedName>
        <fullName evidence="9">O-methyltransferase domain-containing protein</fullName>
    </recommendedName>
</protein>
<dbReference type="InterPro" id="IPR036388">
    <property type="entry name" value="WH-like_DNA-bd_sf"/>
</dbReference>